<gene>
    <name evidence="2" type="ORF">M0812_22650</name>
    <name evidence="3" type="ORF">M0813_17543</name>
</gene>
<dbReference type="Proteomes" id="UP001146793">
    <property type="component" value="Unassembled WGS sequence"/>
</dbReference>
<sequence length="159" mass="18281">MEKKLQLLLDEREIIVQVNNIGVYADSCEWEKLKTCFTEKVIVDYTSMSGGEPETLSPNQICKNWSGFLPGFKMTQHMITNHKVDINGDEAECNSYVQATHYLPNEEGEDTWLILGSYKHFLVRKDGEWKVKHMIFTLKLSDGNTNLPKLALKALQEKK</sequence>
<dbReference type="InterPro" id="IPR037401">
    <property type="entry name" value="SnoaL-like"/>
</dbReference>
<evidence type="ECO:0000259" key="1">
    <source>
        <dbReference type="Pfam" id="PF13577"/>
    </source>
</evidence>
<dbReference type="Proteomes" id="UP001150062">
    <property type="component" value="Unassembled WGS sequence"/>
</dbReference>
<name>A0AAV7YXW8_9EUKA</name>
<dbReference type="Pfam" id="PF13577">
    <property type="entry name" value="SnoaL_4"/>
    <property type="match status" value="1"/>
</dbReference>
<comment type="caution">
    <text evidence="2">The sequence shown here is derived from an EMBL/GenBank/DDBJ whole genome shotgun (WGS) entry which is preliminary data.</text>
</comment>
<dbReference type="EMBL" id="JANTQA010000047">
    <property type="protein sequence ID" value="KAJ3433685.1"/>
    <property type="molecule type" value="Genomic_DNA"/>
</dbReference>
<keyword evidence="5" id="KW-1185">Reference proteome</keyword>
<dbReference type="AlphaFoldDB" id="A0AAV7YXW8"/>
<organism evidence="2 4">
    <name type="scientific">Anaeramoeba flamelloides</name>
    <dbReference type="NCBI Taxonomy" id="1746091"/>
    <lineage>
        <taxon>Eukaryota</taxon>
        <taxon>Metamonada</taxon>
        <taxon>Anaeramoebidae</taxon>
        <taxon>Anaeramoeba</taxon>
    </lineage>
</organism>
<dbReference type="CDD" id="cd00531">
    <property type="entry name" value="NTF2_like"/>
    <property type="match status" value="1"/>
</dbReference>
<feature type="domain" description="SnoaL-like" evidence="1">
    <location>
        <begin position="8"/>
        <end position="134"/>
    </location>
</feature>
<evidence type="ECO:0000313" key="3">
    <source>
        <dbReference type="EMBL" id="KAJ6248574.1"/>
    </source>
</evidence>
<reference evidence="3" key="1">
    <citation type="submission" date="2022-08" db="EMBL/GenBank/DDBJ databases">
        <title>Novel sulfate-reducing endosymbionts in the free-living metamonad Anaeramoeba.</title>
        <authorList>
            <person name="Jerlstrom-Hultqvist J."/>
            <person name="Cepicka I."/>
            <person name="Gallot-Lavallee L."/>
            <person name="Salas-Leiva D."/>
            <person name="Curtis B.A."/>
            <person name="Zahonova K."/>
            <person name="Pipaliya S."/>
            <person name="Dacks J."/>
            <person name="Roger A.J."/>
        </authorList>
    </citation>
    <scope>NUCLEOTIDE SEQUENCE</scope>
    <source>
        <strain evidence="3">Schooner1</strain>
    </source>
</reference>
<protein>
    <recommendedName>
        <fullName evidence="1">SnoaL-like domain-containing protein</fullName>
    </recommendedName>
</protein>
<dbReference type="InterPro" id="IPR032710">
    <property type="entry name" value="NTF2-like_dom_sf"/>
</dbReference>
<dbReference type="SUPFAM" id="SSF54427">
    <property type="entry name" value="NTF2-like"/>
    <property type="match status" value="1"/>
</dbReference>
<evidence type="ECO:0000313" key="2">
    <source>
        <dbReference type="EMBL" id="KAJ3433685.1"/>
    </source>
</evidence>
<proteinExistence type="predicted"/>
<evidence type="ECO:0000313" key="5">
    <source>
        <dbReference type="Proteomes" id="UP001150062"/>
    </source>
</evidence>
<dbReference type="Gene3D" id="3.10.450.50">
    <property type="match status" value="1"/>
</dbReference>
<dbReference type="EMBL" id="JAOAOG010000110">
    <property type="protein sequence ID" value="KAJ6248574.1"/>
    <property type="molecule type" value="Genomic_DNA"/>
</dbReference>
<evidence type="ECO:0000313" key="4">
    <source>
        <dbReference type="Proteomes" id="UP001146793"/>
    </source>
</evidence>
<reference evidence="2" key="2">
    <citation type="submission" date="2022-08" db="EMBL/GenBank/DDBJ databases">
        <title>Novel sulphate-reducing endosymbionts in the free-living metamonad Anaeramoeba.</title>
        <authorList>
            <person name="Jerlstrom-Hultqvist J."/>
            <person name="Cepicka I."/>
            <person name="Gallot-Lavallee L."/>
            <person name="Salas-Leiva D."/>
            <person name="Curtis B.A."/>
            <person name="Zahonova K."/>
            <person name="Pipaliya S."/>
            <person name="Dacks J."/>
            <person name="Roger A.J."/>
        </authorList>
    </citation>
    <scope>NUCLEOTIDE SEQUENCE</scope>
    <source>
        <strain evidence="2">Busselton2</strain>
    </source>
</reference>
<accession>A0AAV7YXW8</accession>